<feature type="compositionally biased region" description="Polar residues" evidence="1">
    <location>
        <begin position="156"/>
        <end position="167"/>
    </location>
</feature>
<dbReference type="OrthoDB" id="4161685at2759"/>
<dbReference type="Proteomes" id="UP000054466">
    <property type="component" value="Unassembled WGS sequence"/>
</dbReference>
<protein>
    <recommendedName>
        <fullName evidence="2">C2H2-type domain-containing protein</fullName>
    </recommendedName>
</protein>
<dbReference type="HOGENOM" id="CLU_780751_0_0_1"/>
<dbReference type="InterPro" id="IPR051061">
    <property type="entry name" value="Zinc_finger_trans_reg"/>
</dbReference>
<dbReference type="PANTHER" id="PTHR46179">
    <property type="entry name" value="ZINC FINGER PROTEIN"/>
    <property type="match status" value="1"/>
</dbReference>
<evidence type="ECO:0000256" key="1">
    <source>
        <dbReference type="SAM" id="MobiDB-lite"/>
    </source>
</evidence>
<keyword evidence="4" id="KW-1185">Reference proteome</keyword>
<sequence>MQQRSPPRSSPAGPPDYRMTLPSLKIAIGDLPDPGLRAFACLSPSMGRPFASYASPASYTAYPTMSPPGPPSHHNWRTTTGNSNASTLSGYPSSTSVSVSAPASSIITPSPAASGPSSLTTLPEHDQEEQEEGRRMHHVPTMETNLLPKGEVRFITQYQPKARSNSSLKLRLQPPKLQLQPPKLQPKRAARSQPQPQSPPEPKPRPKLEAQQPQPKPARDPASAARSTLGPFKCTHDGCNVAPFQTQYLLNSHVNVHSNERTHFCAVQGCPRGYGGLGFKRKNEMIRHGLVHTSPGYMCPFCPKQSHRYPRPDNLQRHVRKYHSDEDRLDPKLRAVLNQRTDGNNKAEKRRTRLS</sequence>
<dbReference type="GO" id="GO:0006357">
    <property type="term" value="P:regulation of transcription by RNA polymerase II"/>
    <property type="evidence" value="ECO:0007669"/>
    <property type="project" value="TreeGrafter"/>
</dbReference>
<dbReference type="GO" id="GO:0005634">
    <property type="term" value="C:nucleus"/>
    <property type="evidence" value="ECO:0007669"/>
    <property type="project" value="TreeGrafter"/>
</dbReference>
<dbReference type="Gene3D" id="3.30.160.60">
    <property type="entry name" value="Classic Zinc Finger"/>
    <property type="match status" value="2"/>
</dbReference>
<feature type="region of interest" description="Disordered" evidence="1">
    <location>
        <begin position="1"/>
        <end position="20"/>
    </location>
</feature>
<proteinExistence type="predicted"/>
<feature type="compositionally biased region" description="Low complexity" evidence="1">
    <location>
        <begin position="85"/>
        <end position="121"/>
    </location>
</feature>
<dbReference type="InterPro" id="IPR036236">
    <property type="entry name" value="Znf_C2H2_sf"/>
</dbReference>
<gene>
    <name evidence="3" type="ORF">PV07_12865</name>
</gene>
<dbReference type="SMART" id="SM00355">
    <property type="entry name" value="ZnF_C2H2"/>
    <property type="match status" value="3"/>
</dbReference>
<evidence type="ECO:0000313" key="4">
    <source>
        <dbReference type="Proteomes" id="UP000054466"/>
    </source>
</evidence>
<evidence type="ECO:0000313" key="3">
    <source>
        <dbReference type="EMBL" id="KIW21702.1"/>
    </source>
</evidence>
<dbReference type="STRING" id="569365.A0A0D2AAA5"/>
<organism evidence="3 4">
    <name type="scientific">Cladophialophora immunda</name>
    <dbReference type="NCBI Taxonomy" id="569365"/>
    <lineage>
        <taxon>Eukaryota</taxon>
        <taxon>Fungi</taxon>
        <taxon>Dikarya</taxon>
        <taxon>Ascomycota</taxon>
        <taxon>Pezizomycotina</taxon>
        <taxon>Eurotiomycetes</taxon>
        <taxon>Chaetothyriomycetidae</taxon>
        <taxon>Chaetothyriales</taxon>
        <taxon>Herpotrichiellaceae</taxon>
        <taxon>Cladophialophora</taxon>
    </lineage>
</organism>
<feature type="compositionally biased region" description="Low complexity" evidence="1">
    <location>
        <begin position="168"/>
        <end position="182"/>
    </location>
</feature>
<dbReference type="VEuPathDB" id="FungiDB:PV07_12865"/>
<dbReference type="AlphaFoldDB" id="A0A0D2AAA5"/>
<feature type="domain" description="C2H2-type" evidence="2">
    <location>
        <begin position="232"/>
        <end position="257"/>
    </location>
</feature>
<feature type="domain" description="C2H2-type" evidence="2">
    <location>
        <begin position="263"/>
        <end position="292"/>
    </location>
</feature>
<evidence type="ECO:0000259" key="2">
    <source>
        <dbReference type="SMART" id="SM00355"/>
    </source>
</evidence>
<feature type="domain" description="C2H2-type" evidence="2">
    <location>
        <begin position="297"/>
        <end position="323"/>
    </location>
</feature>
<dbReference type="InterPro" id="IPR013087">
    <property type="entry name" value="Znf_C2H2_type"/>
</dbReference>
<dbReference type="PANTHER" id="PTHR46179:SF19">
    <property type="entry name" value="C2H2 FINGER DOMAIN TRANSCRIPTION FACTOR (EUROFUNG)-RELATED"/>
    <property type="match status" value="1"/>
</dbReference>
<dbReference type="RefSeq" id="XP_016241918.1">
    <property type="nucleotide sequence ID" value="XM_016400436.1"/>
</dbReference>
<name>A0A0D2AAA5_9EURO</name>
<dbReference type="GeneID" id="27352059"/>
<accession>A0A0D2AAA5</accession>
<dbReference type="SUPFAM" id="SSF57667">
    <property type="entry name" value="beta-beta-alpha zinc fingers"/>
    <property type="match status" value="1"/>
</dbReference>
<reference evidence="3 4" key="1">
    <citation type="submission" date="2015-01" db="EMBL/GenBank/DDBJ databases">
        <title>The Genome Sequence of Cladophialophora immunda CBS83496.</title>
        <authorList>
            <consortium name="The Broad Institute Genomics Platform"/>
            <person name="Cuomo C."/>
            <person name="de Hoog S."/>
            <person name="Gorbushina A."/>
            <person name="Stielow B."/>
            <person name="Teixiera M."/>
            <person name="Abouelleil A."/>
            <person name="Chapman S.B."/>
            <person name="Priest M."/>
            <person name="Young S.K."/>
            <person name="Wortman J."/>
            <person name="Nusbaum C."/>
            <person name="Birren B."/>
        </authorList>
    </citation>
    <scope>NUCLEOTIDE SEQUENCE [LARGE SCALE GENOMIC DNA]</scope>
    <source>
        <strain evidence="3 4">CBS 83496</strain>
    </source>
</reference>
<feature type="region of interest" description="Disordered" evidence="1">
    <location>
        <begin position="58"/>
        <end position="229"/>
    </location>
</feature>
<dbReference type="EMBL" id="KN847288">
    <property type="protein sequence ID" value="KIW21702.1"/>
    <property type="molecule type" value="Genomic_DNA"/>
</dbReference>